<evidence type="ECO:0000313" key="3">
    <source>
        <dbReference type="EMBL" id="RCN28963.1"/>
    </source>
</evidence>
<protein>
    <recommendedName>
        <fullName evidence="5">SCP domain-containing protein</fullName>
    </recommendedName>
</protein>
<feature type="region of interest" description="Disordered" evidence="1">
    <location>
        <begin position="41"/>
        <end position="97"/>
    </location>
</feature>
<comment type="caution">
    <text evidence="3">The sequence shown here is derived from an EMBL/GenBank/DDBJ whole genome shotgun (WGS) entry which is preliminary data.</text>
</comment>
<dbReference type="Proteomes" id="UP000252519">
    <property type="component" value="Unassembled WGS sequence"/>
</dbReference>
<dbReference type="AlphaFoldDB" id="A0A368FA32"/>
<gene>
    <name evidence="3" type="ORF">ANCCAN_25285</name>
</gene>
<evidence type="ECO:0000313" key="4">
    <source>
        <dbReference type="Proteomes" id="UP000252519"/>
    </source>
</evidence>
<keyword evidence="4" id="KW-1185">Reference proteome</keyword>
<organism evidence="3 4">
    <name type="scientific">Ancylostoma caninum</name>
    <name type="common">Dog hookworm</name>
    <dbReference type="NCBI Taxonomy" id="29170"/>
    <lineage>
        <taxon>Eukaryota</taxon>
        <taxon>Metazoa</taxon>
        <taxon>Ecdysozoa</taxon>
        <taxon>Nematoda</taxon>
        <taxon>Chromadorea</taxon>
        <taxon>Rhabditida</taxon>
        <taxon>Rhabditina</taxon>
        <taxon>Rhabditomorpha</taxon>
        <taxon>Strongyloidea</taxon>
        <taxon>Ancylostomatidae</taxon>
        <taxon>Ancylostomatinae</taxon>
        <taxon>Ancylostoma</taxon>
    </lineage>
</organism>
<evidence type="ECO:0008006" key="5">
    <source>
        <dbReference type="Google" id="ProtNLM"/>
    </source>
</evidence>
<dbReference type="OrthoDB" id="5844109at2759"/>
<evidence type="ECO:0000256" key="2">
    <source>
        <dbReference type="SAM" id="SignalP"/>
    </source>
</evidence>
<feature type="non-terminal residue" evidence="3">
    <location>
        <position position="141"/>
    </location>
</feature>
<reference evidence="3 4" key="1">
    <citation type="submission" date="2014-10" db="EMBL/GenBank/DDBJ databases">
        <title>Draft genome of the hookworm Ancylostoma caninum.</title>
        <authorList>
            <person name="Mitreva M."/>
        </authorList>
    </citation>
    <scope>NUCLEOTIDE SEQUENCE [LARGE SCALE GENOMIC DNA]</scope>
    <source>
        <strain evidence="3 4">Baltimore</strain>
    </source>
</reference>
<name>A0A368FA32_ANCCA</name>
<evidence type="ECO:0000256" key="1">
    <source>
        <dbReference type="SAM" id="MobiDB-lite"/>
    </source>
</evidence>
<sequence length="141" mass="14338">MTILFVLFGALQVQSSTTTSATTASATMTSSAATPIVSAVSPSSTVTSSVSTSASPSTPAVPSSSTPASAGTTAAPVVTTTTVSTRKPWPKPNCGNPNINNGLRSTILHHHNELRGSLARGQTQTSNGWGIAPPARLMYRL</sequence>
<dbReference type="SUPFAM" id="SSF55797">
    <property type="entry name" value="PR-1-like"/>
    <property type="match status" value="1"/>
</dbReference>
<feature type="compositionally biased region" description="Low complexity" evidence="1">
    <location>
        <begin position="41"/>
        <end position="85"/>
    </location>
</feature>
<feature type="chain" id="PRO_5016834266" description="SCP domain-containing protein" evidence="2">
    <location>
        <begin position="16"/>
        <end position="141"/>
    </location>
</feature>
<keyword evidence="2" id="KW-0732">Signal</keyword>
<proteinExistence type="predicted"/>
<feature type="signal peptide" evidence="2">
    <location>
        <begin position="1"/>
        <end position="15"/>
    </location>
</feature>
<accession>A0A368FA32</accession>
<dbReference type="EMBL" id="JOJR01002212">
    <property type="protein sequence ID" value="RCN28963.1"/>
    <property type="molecule type" value="Genomic_DNA"/>
</dbReference>
<dbReference type="InterPro" id="IPR035940">
    <property type="entry name" value="CAP_sf"/>
</dbReference>
<dbReference type="Gene3D" id="3.40.33.10">
    <property type="entry name" value="CAP"/>
    <property type="match status" value="1"/>
</dbReference>